<proteinExistence type="predicted"/>
<dbReference type="RefSeq" id="WP_155646520.1">
    <property type="nucleotide sequence ID" value="NZ_JBKAMQ010000002.1"/>
</dbReference>
<protein>
    <submittedName>
        <fullName evidence="1">Uncharacterized protein</fullName>
    </submittedName>
</protein>
<dbReference type="Proteomes" id="UP001635788">
    <property type="component" value="Unassembled WGS sequence"/>
</dbReference>
<name>A0ABW9KSJ9_XANCT</name>
<evidence type="ECO:0000313" key="1">
    <source>
        <dbReference type="EMBL" id="MFN6506770.1"/>
    </source>
</evidence>
<accession>A0ABW9KSJ9</accession>
<sequence>MVVRSCAGSEDTYVASIKYQMLALLAANGCPRRLRGPAMPHRPRTPIRWLAALGQTALAAAHALAESVSDMQSLPQQAVWQRLHLSVFVHRRQHRPRRPVAAGHRPEQARPAARADVKCLEEMGQALQARYGAERTLVRGRLKAGDAIAAAVDGDRDTFWTAPAGSQHAALELQFKQPLPFDPAMAAEWRNDGQLVRKYAKCCATGSGKAAQGIGH</sequence>
<organism evidence="1 2">
    <name type="scientific">Xanthomonas translucens pv. translucens</name>
    <dbReference type="NCBI Taxonomy" id="134875"/>
    <lineage>
        <taxon>Bacteria</taxon>
        <taxon>Pseudomonadati</taxon>
        <taxon>Pseudomonadota</taxon>
        <taxon>Gammaproteobacteria</taxon>
        <taxon>Lysobacterales</taxon>
        <taxon>Lysobacteraceae</taxon>
        <taxon>Xanthomonas</taxon>
        <taxon>Xanthomonas translucens group</taxon>
    </lineage>
</organism>
<evidence type="ECO:0000313" key="2">
    <source>
        <dbReference type="Proteomes" id="UP001635788"/>
    </source>
</evidence>
<reference evidence="1 2" key="1">
    <citation type="submission" date="2024-12" db="EMBL/GenBank/DDBJ databases">
        <authorList>
            <person name="Alaofin S."/>
            <person name="Velasco D."/>
            <person name="Li D."/>
            <person name="Baldwin T."/>
            <person name="Liu Z."/>
            <person name="Schachterle J.K."/>
        </authorList>
    </citation>
    <scope>NUCLEOTIDE SEQUENCE [LARGE SCALE GENOMIC DNA]</scope>
    <source>
        <strain evidence="1 2">B1</strain>
    </source>
</reference>
<keyword evidence="2" id="KW-1185">Reference proteome</keyword>
<comment type="caution">
    <text evidence="1">The sequence shown here is derived from an EMBL/GenBank/DDBJ whole genome shotgun (WGS) entry which is preliminary data.</text>
</comment>
<gene>
    <name evidence="1" type="ORF">ACK3FC_05850</name>
</gene>
<dbReference type="Gene3D" id="2.60.120.260">
    <property type="entry name" value="Galactose-binding domain-like"/>
    <property type="match status" value="1"/>
</dbReference>
<dbReference type="EMBL" id="JBKAMQ010000002">
    <property type="protein sequence ID" value="MFN6506770.1"/>
    <property type="molecule type" value="Genomic_DNA"/>
</dbReference>